<accession>A0A6A6SA29</accession>
<feature type="compositionally biased region" description="Basic and acidic residues" evidence="1">
    <location>
        <begin position="93"/>
        <end position="103"/>
    </location>
</feature>
<feature type="compositionally biased region" description="Basic and acidic residues" evidence="1">
    <location>
        <begin position="442"/>
        <end position="452"/>
    </location>
</feature>
<reference evidence="3" key="1">
    <citation type="journal article" date="2020" name="Stud. Mycol.">
        <title>101 Dothideomycetes genomes: a test case for predicting lifestyles and emergence of pathogens.</title>
        <authorList>
            <person name="Haridas S."/>
            <person name="Albert R."/>
            <person name="Binder M."/>
            <person name="Bloem J."/>
            <person name="Labutti K."/>
            <person name="Salamov A."/>
            <person name="Andreopoulos B."/>
            <person name="Baker S."/>
            <person name="Barry K."/>
            <person name="Bills G."/>
            <person name="Bluhm B."/>
            <person name="Cannon C."/>
            <person name="Castanera R."/>
            <person name="Culley D."/>
            <person name="Daum C."/>
            <person name="Ezra D."/>
            <person name="Gonzalez J."/>
            <person name="Henrissat B."/>
            <person name="Kuo A."/>
            <person name="Liang C."/>
            <person name="Lipzen A."/>
            <person name="Lutzoni F."/>
            <person name="Magnuson J."/>
            <person name="Mondo S."/>
            <person name="Nolan M."/>
            <person name="Ohm R."/>
            <person name="Pangilinan J."/>
            <person name="Park H.-J."/>
            <person name="Ramirez L."/>
            <person name="Alfaro M."/>
            <person name="Sun H."/>
            <person name="Tritt A."/>
            <person name="Yoshinaga Y."/>
            <person name="Zwiers L.-H."/>
            <person name="Turgeon B."/>
            <person name="Goodwin S."/>
            <person name="Spatafora J."/>
            <person name="Crous P."/>
            <person name="Grigoriev I."/>
        </authorList>
    </citation>
    <scope>NUCLEOTIDE SEQUENCE</scope>
    <source>
        <strain evidence="3">CBS 473.64</strain>
    </source>
</reference>
<feature type="compositionally biased region" description="Basic and acidic residues" evidence="1">
    <location>
        <begin position="126"/>
        <end position="137"/>
    </location>
</feature>
<evidence type="ECO:0000256" key="1">
    <source>
        <dbReference type="SAM" id="MobiDB-lite"/>
    </source>
</evidence>
<sequence length="452" mass="48932">MSLSYFNVKKLRRQSKQSDPAPAAATTTAAATATETATSPPAPAVTTPGEEPAASPILDDEDQKFLERLAAISQEPEGTPPPLPERPAVVVQDGEKKRGRDAQEALMNGAEKVPLPMSPPEVTVDDTDKQKAKESMTRKKSVMSYFSLAQAKFKQAADKDKSKERKKEKISDKDRHQLADNLLAAAAVAKTTDQKEVEKENADITAILDDLNLSAVNNRVFSFTKESEELFAKFTLVLKDIVNGAPTAYDDLQKLFTDYDSQLKKMYGGLPPFLQNMVKSLPAKITATLGPEILAAQAEKPGFDAKAKAAGSAGKSKFRKPKLPSLKNLLTVEGAVATMLRSILNFLKLRFPAVLTGTNVVMSLAVCLLLFVFWYCHKRGRESRLDKERLAAEGAGDGVASSASSFTDDGDSVFGNKKAIEGEASRTELEDMPSVRNLPDPGKGKGKEKELA</sequence>
<keyword evidence="2" id="KW-0812">Transmembrane</keyword>
<feature type="region of interest" description="Disordered" evidence="1">
    <location>
        <begin position="422"/>
        <end position="452"/>
    </location>
</feature>
<proteinExistence type="predicted"/>
<dbReference type="Proteomes" id="UP000799753">
    <property type="component" value="Unassembled WGS sequence"/>
</dbReference>
<dbReference type="OrthoDB" id="5398191at2759"/>
<keyword evidence="2" id="KW-0472">Membrane</keyword>
<name>A0A6A6SA29_9PLEO</name>
<organism evidence="3 4">
    <name type="scientific">Massarina eburnea CBS 473.64</name>
    <dbReference type="NCBI Taxonomy" id="1395130"/>
    <lineage>
        <taxon>Eukaryota</taxon>
        <taxon>Fungi</taxon>
        <taxon>Dikarya</taxon>
        <taxon>Ascomycota</taxon>
        <taxon>Pezizomycotina</taxon>
        <taxon>Dothideomycetes</taxon>
        <taxon>Pleosporomycetidae</taxon>
        <taxon>Pleosporales</taxon>
        <taxon>Massarineae</taxon>
        <taxon>Massarinaceae</taxon>
        <taxon>Massarina</taxon>
    </lineage>
</organism>
<feature type="region of interest" description="Disordered" evidence="1">
    <location>
        <begin position="1"/>
        <end position="138"/>
    </location>
</feature>
<feature type="transmembrane region" description="Helical" evidence="2">
    <location>
        <begin position="353"/>
        <end position="376"/>
    </location>
</feature>
<evidence type="ECO:0000313" key="3">
    <source>
        <dbReference type="EMBL" id="KAF2644595.1"/>
    </source>
</evidence>
<dbReference type="EMBL" id="MU006778">
    <property type="protein sequence ID" value="KAF2644595.1"/>
    <property type="molecule type" value="Genomic_DNA"/>
</dbReference>
<protein>
    <recommendedName>
        <fullName evidence="5">Ring-like domain-containing protein</fullName>
    </recommendedName>
</protein>
<evidence type="ECO:0000256" key="2">
    <source>
        <dbReference type="SAM" id="Phobius"/>
    </source>
</evidence>
<dbReference type="AlphaFoldDB" id="A0A6A6SA29"/>
<evidence type="ECO:0000313" key="4">
    <source>
        <dbReference type="Proteomes" id="UP000799753"/>
    </source>
</evidence>
<keyword evidence="4" id="KW-1185">Reference proteome</keyword>
<keyword evidence="2" id="KW-1133">Transmembrane helix</keyword>
<feature type="region of interest" description="Disordered" evidence="1">
    <location>
        <begin position="156"/>
        <end position="175"/>
    </location>
</feature>
<evidence type="ECO:0008006" key="5">
    <source>
        <dbReference type="Google" id="ProtNLM"/>
    </source>
</evidence>
<feature type="compositionally biased region" description="Low complexity" evidence="1">
    <location>
        <begin position="20"/>
        <end position="48"/>
    </location>
</feature>
<gene>
    <name evidence="3" type="ORF">P280DRAFT_465897</name>
</gene>